<comment type="caution">
    <text evidence="2">The sequence shown here is derived from an EMBL/GenBank/DDBJ whole genome shotgun (WGS) entry which is preliminary data.</text>
</comment>
<protein>
    <recommendedName>
        <fullName evidence="4">EamA family transporter</fullName>
    </recommendedName>
</protein>
<accession>A0ABN7ZHR8</accession>
<dbReference type="Proteomes" id="UP000706525">
    <property type="component" value="Unassembled WGS sequence"/>
</dbReference>
<evidence type="ECO:0000256" key="1">
    <source>
        <dbReference type="SAM" id="Phobius"/>
    </source>
</evidence>
<dbReference type="EMBL" id="CAJZAG010000012">
    <property type="protein sequence ID" value="CAG9183826.1"/>
    <property type="molecule type" value="Genomic_DNA"/>
</dbReference>
<evidence type="ECO:0000313" key="2">
    <source>
        <dbReference type="EMBL" id="CAG9183826.1"/>
    </source>
</evidence>
<feature type="transmembrane region" description="Helical" evidence="1">
    <location>
        <begin position="39"/>
        <end position="60"/>
    </location>
</feature>
<keyword evidence="1" id="KW-0812">Transmembrane</keyword>
<reference evidence="2 3" key="1">
    <citation type="submission" date="2021-08" db="EMBL/GenBank/DDBJ databases">
        <authorList>
            <person name="Peeters C."/>
        </authorList>
    </citation>
    <scope>NUCLEOTIDE SEQUENCE [LARGE SCALE GENOMIC DNA]</scope>
    <source>
        <strain evidence="2 3">LMG 32289</strain>
    </source>
</reference>
<dbReference type="RefSeq" id="WP_223994031.1">
    <property type="nucleotide sequence ID" value="NZ_CAJZAG010000012.1"/>
</dbReference>
<name>A0ABN7ZHR8_9BURK</name>
<evidence type="ECO:0000313" key="3">
    <source>
        <dbReference type="Proteomes" id="UP000706525"/>
    </source>
</evidence>
<feature type="transmembrane region" description="Helical" evidence="1">
    <location>
        <begin position="7"/>
        <end position="27"/>
    </location>
</feature>
<gene>
    <name evidence="2" type="ORF">LMG32289_05433</name>
</gene>
<proteinExistence type="predicted"/>
<organism evidence="2 3">
    <name type="scientific">Cupriavidus pampae</name>
    <dbReference type="NCBI Taxonomy" id="659251"/>
    <lineage>
        <taxon>Bacteria</taxon>
        <taxon>Pseudomonadati</taxon>
        <taxon>Pseudomonadota</taxon>
        <taxon>Betaproteobacteria</taxon>
        <taxon>Burkholderiales</taxon>
        <taxon>Burkholderiaceae</taxon>
        <taxon>Cupriavidus</taxon>
    </lineage>
</organism>
<keyword evidence="3" id="KW-1185">Reference proteome</keyword>
<keyword evidence="1" id="KW-1133">Transmembrane helix</keyword>
<evidence type="ECO:0008006" key="4">
    <source>
        <dbReference type="Google" id="ProtNLM"/>
    </source>
</evidence>
<sequence>MDISTTTGAGGLLVAGNLAIWVVSIVANSPNFDVQPGFAVFRWISVGLTLLCGLGGLGLMRRE</sequence>
<keyword evidence="1" id="KW-0472">Membrane</keyword>